<sequence length="154" mass="17272">MSMHLAHYLGLLHRSQHELADALRAVRRAHPDEPDLTGVCERLAVQCGNNARRLEPFVRRYSAHLSEEPERMHSALFSGARRGSLGLLRDLHDLYLLATQCEISWTLIAQAAEGVGDEELLDVVRHCGAETAAHLLWLRTLMRQIAPQTLIVAP</sequence>
<keyword evidence="2" id="KW-1185">Reference proteome</keyword>
<dbReference type="RefSeq" id="WP_204016739.1">
    <property type="nucleotide sequence ID" value="NZ_BOOG01000029.1"/>
</dbReference>
<dbReference type="AlphaFoldDB" id="A0A8J3VZE0"/>
<comment type="caution">
    <text evidence="1">The sequence shown here is derived from an EMBL/GenBank/DDBJ whole genome shotgun (WGS) entry which is preliminary data.</text>
</comment>
<accession>A0A8J3VZE0</accession>
<reference evidence="1" key="1">
    <citation type="submission" date="2021-01" db="EMBL/GenBank/DDBJ databases">
        <title>Whole genome shotgun sequence of Sphaerimonospora thailandensis NBRC 107569.</title>
        <authorList>
            <person name="Komaki H."/>
            <person name="Tamura T."/>
        </authorList>
    </citation>
    <scope>NUCLEOTIDE SEQUENCE</scope>
    <source>
        <strain evidence="1">NBRC 107569</strain>
    </source>
</reference>
<evidence type="ECO:0000313" key="2">
    <source>
        <dbReference type="Proteomes" id="UP000610966"/>
    </source>
</evidence>
<proteinExistence type="predicted"/>
<evidence type="ECO:0008006" key="3">
    <source>
        <dbReference type="Google" id="ProtNLM"/>
    </source>
</evidence>
<organism evidence="1 2">
    <name type="scientific">Sphaerimonospora thailandensis</name>
    <dbReference type="NCBI Taxonomy" id="795644"/>
    <lineage>
        <taxon>Bacteria</taxon>
        <taxon>Bacillati</taxon>
        <taxon>Actinomycetota</taxon>
        <taxon>Actinomycetes</taxon>
        <taxon>Streptosporangiales</taxon>
        <taxon>Streptosporangiaceae</taxon>
        <taxon>Sphaerimonospora</taxon>
    </lineage>
</organism>
<dbReference type="Proteomes" id="UP000610966">
    <property type="component" value="Unassembled WGS sequence"/>
</dbReference>
<dbReference type="EMBL" id="BOOG01000029">
    <property type="protein sequence ID" value="GIH71029.1"/>
    <property type="molecule type" value="Genomic_DNA"/>
</dbReference>
<protein>
    <recommendedName>
        <fullName evidence="3">Molybdopterin oxidoreductase</fullName>
    </recommendedName>
</protein>
<name>A0A8J3VZE0_9ACTN</name>
<evidence type="ECO:0000313" key="1">
    <source>
        <dbReference type="EMBL" id="GIH71029.1"/>
    </source>
</evidence>
<gene>
    <name evidence="1" type="ORF">Mth01_32820</name>
</gene>